<keyword evidence="2" id="KW-1185">Reference proteome</keyword>
<sequence>MSTTSSHSSINTHDSHHTHDSGNIRNTDVNRLDQSKPSSIGVNKSAMYQQMVVQDQQSTASGSIIGPNPITGDIAGMGVHQQTSYSNQQSQQQQSVAPTVSGANFIASSLVNQQHQQHLAQMQNLQQNTQQQQQQQQQLLLLQNQPQPFAPFPFQAPLLAQQHLQQLDPQTHLGQIPQSNIQAPQQIDTNTQQSNTSLTDLRGRSQSQASHPDVQPQSLTNTETFNKVNNTNKNQFDFTFEDILNSSVGFNTRLIHSDDNFSTIFRGNMSLDHPNMTSMSPNLSEAASANTPFMPSMLNVQQPHNNFTEGQVGFPGIRAQLNQDAGTIDQSANLNTGRPASVTTVNNQIHSLSNYSNYNQSRPYVLENFTYSRTTHPNAEKVEKILENITDGFVTIYNSGTSAIMGILSYLNPKQVSINNSGYQGTHQVIKFMNKLTGLSKLPLDDCDKLGKGDVLLIETPMNPEGYCMDISHYAEIAHSRGALLIVDSTLAPPPLQFPFSHKADYILYSATKYFSGHSDLLAGFVVSKYKKDKFNLHNERLSLGTNIANFDSFLLLRSLRTFKMRIQQQCTNTERVIRFLQANLSKYVHVIVKIHHSSLQLNSFVAEQLKGYYNPVFAIEFQSMKIAEEILNRFNFLSNNSNLEGGETVVELTSKNPNFVPKADQAAESTLLRFSIGCEDFEDIIKDIDQAMMSFSQ</sequence>
<dbReference type="Proteomes" id="UP001165101">
    <property type="component" value="Unassembled WGS sequence"/>
</dbReference>
<accession>A0ACB5TF77</accession>
<name>A0ACB5TF77_CANBO</name>
<protein>
    <submittedName>
        <fullName evidence="1">Unnamed protein product</fullName>
    </submittedName>
</protein>
<evidence type="ECO:0000313" key="2">
    <source>
        <dbReference type="Proteomes" id="UP001165101"/>
    </source>
</evidence>
<comment type="caution">
    <text evidence="1">The sequence shown here is derived from an EMBL/GenBank/DDBJ whole genome shotgun (WGS) entry which is preliminary data.</text>
</comment>
<proteinExistence type="predicted"/>
<organism evidence="1 2">
    <name type="scientific">Candida boidinii</name>
    <name type="common">Yeast</name>
    <dbReference type="NCBI Taxonomy" id="5477"/>
    <lineage>
        <taxon>Eukaryota</taxon>
        <taxon>Fungi</taxon>
        <taxon>Dikarya</taxon>
        <taxon>Ascomycota</taxon>
        <taxon>Saccharomycotina</taxon>
        <taxon>Pichiomycetes</taxon>
        <taxon>Pichiales</taxon>
        <taxon>Pichiaceae</taxon>
        <taxon>Ogataea</taxon>
        <taxon>Ogataea/Candida clade</taxon>
    </lineage>
</organism>
<gene>
    <name evidence="1" type="ORF">Cboi01_000027100</name>
</gene>
<reference evidence="1" key="1">
    <citation type="submission" date="2023-04" db="EMBL/GenBank/DDBJ databases">
        <title>Candida boidinii NBRC 1967.</title>
        <authorList>
            <person name="Ichikawa N."/>
            <person name="Sato H."/>
            <person name="Tonouchi N."/>
        </authorList>
    </citation>
    <scope>NUCLEOTIDE SEQUENCE</scope>
    <source>
        <strain evidence="1">NBRC 1967</strain>
    </source>
</reference>
<dbReference type="EMBL" id="BSXV01000065">
    <property type="protein sequence ID" value="GME87257.1"/>
    <property type="molecule type" value="Genomic_DNA"/>
</dbReference>
<evidence type="ECO:0000313" key="1">
    <source>
        <dbReference type="EMBL" id="GME87257.1"/>
    </source>
</evidence>